<dbReference type="InterPro" id="IPR001547">
    <property type="entry name" value="Glyco_hydro_5"/>
</dbReference>
<dbReference type="EMBL" id="JAEPWM010000004">
    <property type="protein sequence ID" value="MBK6006680.1"/>
    <property type="molecule type" value="Genomic_DNA"/>
</dbReference>
<evidence type="ECO:0000256" key="3">
    <source>
        <dbReference type="ARBA" id="ARBA00023295"/>
    </source>
</evidence>
<dbReference type="RefSeq" id="WP_201170636.1">
    <property type="nucleotide sequence ID" value="NZ_JAEPWM010000004.1"/>
</dbReference>
<evidence type="ECO:0000256" key="1">
    <source>
        <dbReference type="ARBA" id="ARBA00022729"/>
    </source>
</evidence>
<evidence type="ECO:0000256" key="2">
    <source>
        <dbReference type="ARBA" id="ARBA00022801"/>
    </source>
</evidence>
<keyword evidence="2 4" id="KW-0378">Hydrolase</keyword>
<reference evidence="6" key="2">
    <citation type="submission" date="2021-01" db="EMBL/GenBank/DDBJ databases">
        <authorList>
            <person name="Kang M."/>
        </authorList>
    </citation>
    <scope>NUCLEOTIDE SEQUENCE</scope>
    <source>
        <strain evidence="6">KACC 17527</strain>
    </source>
</reference>
<keyword evidence="3 4" id="KW-0326">Glycosidase</keyword>
<evidence type="ECO:0000259" key="5">
    <source>
        <dbReference type="Pfam" id="PF00150"/>
    </source>
</evidence>
<dbReference type="Pfam" id="PF00150">
    <property type="entry name" value="Cellulase"/>
    <property type="match status" value="1"/>
</dbReference>
<dbReference type="PANTHER" id="PTHR31297">
    <property type="entry name" value="GLUCAN ENDO-1,6-BETA-GLUCOSIDASE B"/>
    <property type="match status" value="1"/>
</dbReference>
<gene>
    <name evidence="6" type="ORF">JJB11_11310</name>
</gene>
<dbReference type="GO" id="GO:0005576">
    <property type="term" value="C:extracellular region"/>
    <property type="evidence" value="ECO:0007669"/>
    <property type="project" value="TreeGrafter"/>
</dbReference>
<keyword evidence="1" id="KW-0732">Signal</keyword>
<dbReference type="Gene3D" id="3.20.20.80">
    <property type="entry name" value="Glycosidases"/>
    <property type="match status" value="1"/>
</dbReference>
<dbReference type="GO" id="GO:0009986">
    <property type="term" value="C:cell surface"/>
    <property type="evidence" value="ECO:0007669"/>
    <property type="project" value="TreeGrafter"/>
</dbReference>
<evidence type="ECO:0000256" key="4">
    <source>
        <dbReference type="RuleBase" id="RU361153"/>
    </source>
</evidence>
<dbReference type="GO" id="GO:0008422">
    <property type="term" value="F:beta-glucosidase activity"/>
    <property type="evidence" value="ECO:0007669"/>
    <property type="project" value="TreeGrafter"/>
</dbReference>
<evidence type="ECO:0000313" key="7">
    <source>
        <dbReference type="Proteomes" id="UP000630528"/>
    </source>
</evidence>
<proteinExistence type="inferred from homology"/>
<name>A0A934WMJ2_9BURK</name>
<dbReference type="InterPro" id="IPR018087">
    <property type="entry name" value="Glyco_hydro_5_CS"/>
</dbReference>
<keyword evidence="7" id="KW-1185">Reference proteome</keyword>
<dbReference type="PANTHER" id="PTHR31297:SF17">
    <property type="entry name" value="ENDOGLUCANASE"/>
    <property type="match status" value="1"/>
</dbReference>
<dbReference type="PROSITE" id="PS00659">
    <property type="entry name" value="GLYCOSYL_HYDROL_F5"/>
    <property type="match status" value="1"/>
</dbReference>
<dbReference type="SUPFAM" id="SSF51445">
    <property type="entry name" value="(Trans)glycosidases"/>
    <property type="match status" value="1"/>
</dbReference>
<accession>A0A934WMJ2</accession>
<feature type="domain" description="Glycoside hydrolase family 5" evidence="5">
    <location>
        <begin position="26"/>
        <end position="275"/>
    </location>
</feature>
<organism evidence="6 7">
    <name type="scientific">Ramlibacter ginsenosidimutans</name>
    <dbReference type="NCBI Taxonomy" id="502333"/>
    <lineage>
        <taxon>Bacteria</taxon>
        <taxon>Pseudomonadati</taxon>
        <taxon>Pseudomonadota</taxon>
        <taxon>Betaproteobacteria</taxon>
        <taxon>Burkholderiales</taxon>
        <taxon>Comamonadaceae</taxon>
        <taxon>Ramlibacter</taxon>
    </lineage>
</organism>
<comment type="similarity">
    <text evidence="4">Belongs to the glycosyl hydrolase 5 (cellulase A) family.</text>
</comment>
<reference evidence="6" key="1">
    <citation type="journal article" date="2012" name="J. Microbiol. Biotechnol.">
        <title>Ramlibacter ginsenosidimutans sp. nov., with ginsenoside-converting activity.</title>
        <authorList>
            <person name="Wang L."/>
            <person name="An D.S."/>
            <person name="Kim S.G."/>
            <person name="Jin F.X."/>
            <person name="Kim S.C."/>
            <person name="Lee S.T."/>
            <person name="Im W.T."/>
        </authorList>
    </citation>
    <scope>NUCLEOTIDE SEQUENCE</scope>
    <source>
        <strain evidence="6">KACC 17527</strain>
    </source>
</reference>
<protein>
    <submittedName>
        <fullName evidence="6">Glycoside hydrolase family 5 protein</fullName>
    </submittedName>
</protein>
<dbReference type="GO" id="GO:0009251">
    <property type="term" value="P:glucan catabolic process"/>
    <property type="evidence" value="ECO:0007669"/>
    <property type="project" value="TreeGrafter"/>
</dbReference>
<dbReference type="InterPro" id="IPR050386">
    <property type="entry name" value="Glycosyl_hydrolase_5"/>
</dbReference>
<sequence>MLEAPQEGDWGLRVDPEYIRITTSVFSNVRVPVRWSNHAAPTADATLDETFARRVDEVIDALLARGVYVVLDLHHYSQLVGAPLLREQQVDPSVLEIRLVNMWRQIAQRYQNRSPKLIFELLNEPYGRLDAPAWNALAARTLAAVRQSDPDRTVLIGPVGWNSTVALKGLSVPPDRHVIVSIHVYEPFEFTHQGVPYLGRNLPVGTVCCNGRQKGEIVKSLDTARAWSVRTGYPLYISEFGSHEKADLDSRVEFTRFVRDEAEKRGIPWAYWEFASNFGAWSPEAGAWIEPLRQALLD</sequence>
<dbReference type="Proteomes" id="UP000630528">
    <property type="component" value="Unassembled WGS sequence"/>
</dbReference>
<dbReference type="InterPro" id="IPR017853">
    <property type="entry name" value="GH"/>
</dbReference>
<dbReference type="AlphaFoldDB" id="A0A934WMJ2"/>
<evidence type="ECO:0000313" key="6">
    <source>
        <dbReference type="EMBL" id="MBK6006680.1"/>
    </source>
</evidence>
<comment type="caution">
    <text evidence="6">The sequence shown here is derived from an EMBL/GenBank/DDBJ whole genome shotgun (WGS) entry which is preliminary data.</text>
</comment>